<evidence type="ECO:0000313" key="2">
    <source>
        <dbReference type="Proteomes" id="UP000618943"/>
    </source>
</evidence>
<comment type="caution">
    <text evidence="1">The sequence shown here is derived from an EMBL/GenBank/DDBJ whole genome shotgun (WGS) entry which is preliminary data.</text>
</comment>
<organism evidence="1 2">
    <name type="scientific">Viridibacillus soli</name>
    <dbReference type="NCBI Taxonomy" id="2798301"/>
    <lineage>
        <taxon>Bacteria</taxon>
        <taxon>Bacillati</taxon>
        <taxon>Bacillota</taxon>
        <taxon>Bacilli</taxon>
        <taxon>Bacillales</taxon>
        <taxon>Caryophanaceae</taxon>
        <taxon>Viridibacillus</taxon>
    </lineage>
</organism>
<accession>A0ABS1HB79</accession>
<keyword evidence="2" id="KW-1185">Reference proteome</keyword>
<protein>
    <submittedName>
        <fullName evidence="1">Uncharacterized protein</fullName>
    </submittedName>
</protein>
<sequence>MISIQSTENLTGARISGDFWDFDELVHAIHHITTIDESDSPYEGARIRVLSVCYDIRHAAQGDHNIEFVMNGMHKDIMKSQNVIVPEQNVYLSVEILWPELLFTTIALNEFIQLYKGRNNFHYWNLHMTTIQKFQANVIDCLKDSLKSQDFKLFMSMIQLHQTSIVDYAIQYIDLLNLKFIHMSLEERQASLSTFAYKIAFKDTEYIAFKKQILKTASIIKSPIYEMELSLEYPEEIEW</sequence>
<name>A0ABS1HB79_9BACL</name>
<evidence type="ECO:0000313" key="1">
    <source>
        <dbReference type="EMBL" id="MBK3496646.1"/>
    </source>
</evidence>
<dbReference type="EMBL" id="JAEOAH010000036">
    <property type="protein sequence ID" value="MBK3496646.1"/>
    <property type="molecule type" value="Genomic_DNA"/>
</dbReference>
<gene>
    <name evidence="1" type="ORF">JFL43_17625</name>
</gene>
<reference evidence="1 2" key="1">
    <citation type="submission" date="2020-12" db="EMBL/GenBank/DDBJ databases">
        <title>YIM B01967 draft genome.</title>
        <authorList>
            <person name="Yan X."/>
        </authorList>
    </citation>
    <scope>NUCLEOTIDE SEQUENCE [LARGE SCALE GENOMIC DNA]</scope>
    <source>
        <strain evidence="1 2">YIM B01967</strain>
    </source>
</reference>
<dbReference type="InterPro" id="IPR054199">
    <property type="entry name" value="DUF6904"/>
</dbReference>
<dbReference type="Pfam" id="PF21845">
    <property type="entry name" value="DUF6904"/>
    <property type="match status" value="1"/>
</dbReference>
<proteinExistence type="predicted"/>
<dbReference type="RefSeq" id="WP_200750046.1">
    <property type="nucleotide sequence ID" value="NZ_JAEOAH010000036.1"/>
</dbReference>
<dbReference type="Proteomes" id="UP000618943">
    <property type="component" value="Unassembled WGS sequence"/>
</dbReference>